<dbReference type="EMBL" id="JASCZI010093453">
    <property type="protein sequence ID" value="MED6153306.1"/>
    <property type="molecule type" value="Genomic_DNA"/>
</dbReference>
<evidence type="ECO:0000313" key="3">
    <source>
        <dbReference type="Proteomes" id="UP001341840"/>
    </source>
</evidence>
<name>A0ABU6TWU3_9FABA</name>
<gene>
    <name evidence="2" type="ORF">PIB30_100613</name>
</gene>
<feature type="compositionally biased region" description="Polar residues" evidence="1">
    <location>
        <begin position="16"/>
        <end position="31"/>
    </location>
</feature>
<evidence type="ECO:0000256" key="1">
    <source>
        <dbReference type="SAM" id="MobiDB-lite"/>
    </source>
</evidence>
<proteinExistence type="predicted"/>
<comment type="caution">
    <text evidence="2">The sequence shown here is derived from an EMBL/GenBank/DDBJ whole genome shotgun (WGS) entry which is preliminary data.</text>
</comment>
<protein>
    <submittedName>
        <fullName evidence="2">Uncharacterized protein</fullName>
    </submittedName>
</protein>
<sequence length="118" mass="12978">KLRNLKTLMSNSLPFHSPFSPLQHQHSLTSHSNHHRHPKPSHQATLPPARHSSSVTSLPSSRCCRSAAVLPLSSPSPFLLSLLRRTASIVAEPLPVTGNGVLRSWYIRTQRKGLHGTS</sequence>
<organism evidence="2 3">
    <name type="scientific">Stylosanthes scabra</name>
    <dbReference type="NCBI Taxonomy" id="79078"/>
    <lineage>
        <taxon>Eukaryota</taxon>
        <taxon>Viridiplantae</taxon>
        <taxon>Streptophyta</taxon>
        <taxon>Embryophyta</taxon>
        <taxon>Tracheophyta</taxon>
        <taxon>Spermatophyta</taxon>
        <taxon>Magnoliopsida</taxon>
        <taxon>eudicotyledons</taxon>
        <taxon>Gunneridae</taxon>
        <taxon>Pentapetalae</taxon>
        <taxon>rosids</taxon>
        <taxon>fabids</taxon>
        <taxon>Fabales</taxon>
        <taxon>Fabaceae</taxon>
        <taxon>Papilionoideae</taxon>
        <taxon>50 kb inversion clade</taxon>
        <taxon>dalbergioids sensu lato</taxon>
        <taxon>Dalbergieae</taxon>
        <taxon>Pterocarpus clade</taxon>
        <taxon>Stylosanthes</taxon>
    </lineage>
</organism>
<reference evidence="2 3" key="1">
    <citation type="journal article" date="2023" name="Plants (Basel)">
        <title>Bridging the Gap: Combining Genomics and Transcriptomics Approaches to Understand Stylosanthes scabra, an Orphan Legume from the Brazilian Caatinga.</title>
        <authorList>
            <person name="Ferreira-Neto J.R.C."/>
            <person name="da Silva M.D."/>
            <person name="Binneck E."/>
            <person name="de Melo N.F."/>
            <person name="da Silva R.H."/>
            <person name="de Melo A.L.T.M."/>
            <person name="Pandolfi V."/>
            <person name="Bustamante F.O."/>
            <person name="Brasileiro-Vidal A.C."/>
            <person name="Benko-Iseppon A.M."/>
        </authorList>
    </citation>
    <scope>NUCLEOTIDE SEQUENCE [LARGE SCALE GENOMIC DNA]</scope>
    <source>
        <tissue evidence="2">Leaves</tissue>
    </source>
</reference>
<keyword evidence="3" id="KW-1185">Reference proteome</keyword>
<feature type="non-terminal residue" evidence="2">
    <location>
        <position position="1"/>
    </location>
</feature>
<feature type="region of interest" description="Disordered" evidence="1">
    <location>
        <begin position="16"/>
        <end position="59"/>
    </location>
</feature>
<accession>A0ABU6TWU3</accession>
<dbReference type="Proteomes" id="UP001341840">
    <property type="component" value="Unassembled WGS sequence"/>
</dbReference>
<evidence type="ECO:0000313" key="2">
    <source>
        <dbReference type="EMBL" id="MED6153306.1"/>
    </source>
</evidence>